<name>A0A518HCD1_9BACT</name>
<reference evidence="2 3" key="1">
    <citation type="submission" date="2019-02" db="EMBL/GenBank/DDBJ databases">
        <title>Deep-cultivation of Planctomycetes and their phenomic and genomic characterization uncovers novel biology.</title>
        <authorList>
            <person name="Wiegand S."/>
            <person name="Jogler M."/>
            <person name="Boedeker C."/>
            <person name="Pinto D."/>
            <person name="Vollmers J."/>
            <person name="Rivas-Marin E."/>
            <person name="Kohn T."/>
            <person name="Peeters S.H."/>
            <person name="Heuer A."/>
            <person name="Rast P."/>
            <person name="Oberbeckmann S."/>
            <person name="Bunk B."/>
            <person name="Jeske O."/>
            <person name="Meyerdierks A."/>
            <person name="Storesund J.E."/>
            <person name="Kallscheuer N."/>
            <person name="Luecker S."/>
            <person name="Lage O.M."/>
            <person name="Pohl T."/>
            <person name="Merkel B.J."/>
            <person name="Hornburger P."/>
            <person name="Mueller R.-W."/>
            <person name="Bruemmer F."/>
            <person name="Labrenz M."/>
            <person name="Spormann A.M."/>
            <person name="Op den Camp H."/>
            <person name="Overmann J."/>
            <person name="Amann R."/>
            <person name="Jetten M.S.M."/>
            <person name="Mascher T."/>
            <person name="Medema M.H."/>
            <person name="Devos D.P."/>
            <person name="Kaster A.-K."/>
            <person name="Ovreas L."/>
            <person name="Rohde M."/>
            <person name="Galperin M.Y."/>
            <person name="Jogler C."/>
        </authorList>
    </citation>
    <scope>NUCLEOTIDE SEQUENCE [LARGE SCALE GENOMIC DNA]</scope>
    <source>
        <strain evidence="2 3">ElP</strain>
    </source>
</reference>
<dbReference type="InterPro" id="IPR034660">
    <property type="entry name" value="DinB/YfiT-like"/>
</dbReference>
<dbReference type="SUPFAM" id="SSF109854">
    <property type="entry name" value="DinB/YfiT-like putative metalloenzymes"/>
    <property type="match status" value="1"/>
</dbReference>
<evidence type="ECO:0000259" key="1">
    <source>
        <dbReference type="Pfam" id="PF12867"/>
    </source>
</evidence>
<dbReference type="Gene3D" id="1.20.120.450">
    <property type="entry name" value="dinb family like domain"/>
    <property type="match status" value="1"/>
</dbReference>
<dbReference type="Pfam" id="PF12867">
    <property type="entry name" value="DinB_2"/>
    <property type="match status" value="1"/>
</dbReference>
<organism evidence="2 3">
    <name type="scientific">Tautonia plasticadhaerens</name>
    <dbReference type="NCBI Taxonomy" id="2527974"/>
    <lineage>
        <taxon>Bacteria</taxon>
        <taxon>Pseudomonadati</taxon>
        <taxon>Planctomycetota</taxon>
        <taxon>Planctomycetia</taxon>
        <taxon>Isosphaerales</taxon>
        <taxon>Isosphaeraceae</taxon>
        <taxon>Tautonia</taxon>
    </lineage>
</organism>
<dbReference type="Proteomes" id="UP000317835">
    <property type="component" value="Chromosome"/>
</dbReference>
<evidence type="ECO:0000313" key="3">
    <source>
        <dbReference type="Proteomes" id="UP000317835"/>
    </source>
</evidence>
<dbReference type="EMBL" id="CP036426">
    <property type="protein sequence ID" value="QDV38518.1"/>
    <property type="molecule type" value="Genomic_DNA"/>
</dbReference>
<dbReference type="RefSeq" id="WP_145277076.1">
    <property type="nucleotide sequence ID" value="NZ_CP036426.1"/>
</dbReference>
<keyword evidence="3" id="KW-1185">Reference proteome</keyword>
<evidence type="ECO:0000313" key="2">
    <source>
        <dbReference type="EMBL" id="QDV38518.1"/>
    </source>
</evidence>
<proteinExistence type="predicted"/>
<feature type="domain" description="DinB-like" evidence="1">
    <location>
        <begin position="19"/>
        <end position="148"/>
    </location>
</feature>
<gene>
    <name evidence="2" type="ORF">ElP_64730</name>
</gene>
<dbReference type="OrthoDB" id="267642at2"/>
<accession>A0A518HCD1</accession>
<protein>
    <submittedName>
        <fullName evidence="2">DinB superfamily protein</fullName>
    </submittedName>
</protein>
<sequence>MNATDVIRSTIDMSAMFVDTYLKDLSDADLLIRPVEGMNHIAWQLGHLIGSERHFVELIKPGTSPALPPGFQEAHAKGTHAEDDPSKFYPRERYQELWGAQRRATLALLESLSDEDLDRTDETFPSFAPTVGAIMNMVGSHPIMHVGQFVAVRRKLGKPITI</sequence>
<dbReference type="AlphaFoldDB" id="A0A518HCD1"/>
<dbReference type="InterPro" id="IPR024775">
    <property type="entry name" value="DinB-like"/>
</dbReference>
<dbReference type="KEGG" id="tpla:ElP_64730"/>